<evidence type="ECO:0000313" key="2">
    <source>
        <dbReference type="Proteomes" id="UP001165586"/>
    </source>
</evidence>
<name>A0ABT2H9Z9_9MICO</name>
<reference evidence="1" key="1">
    <citation type="submission" date="2022-08" db="EMBL/GenBank/DDBJ databases">
        <authorList>
            <person name="Deng Y."/>
            <person name="Han X.-F."/>
            <person name="Zhang Y.-Q."/>
        </authorList>
    </citation>
    <scope>NUCLEOTIDE SEQUENCE</scope>
    <source>
        <strain evidence="1">CPCC 203386</strain>
    </source>
</reference>
<feature type="non-terminal residue" evidence="1">
    <location>
        <position position="125"/>
    </location>
</feature>
<evidence type="ECO:0008006" key="3">
    <source>
        <dbReference type="Google" id="ProtNLM"/>
    </source>
</evidence>
<accession>A0ABT2H9Z9</accession>
<gene>
    <name evidence="1" type="ORF">N1032_23930</name>
</gene>
<organism evidence="1 2">
    <name type="scientific">Herbiconiux daphne</name>
    <dbReference type="NCBI Taxonomy" id="2970914"/>
    <lineage>
        <taxon>Bacteria</taxon>
        <taxon>Bacillati</taxon>
        <taxon>Actinomycetota</taxon>
        <taxon>Actinomycetes</taxon>
        <taxon>Micrococcales</taxon>
        <taxon>Microbacteriaceae</taxon>
        <taxon>Herbiconiux</taxon>
    </lineage>
</organism>
<dbReference type="InterPro" id="IPR057005">
    <property type="entry name" value="Phage_TAC_17"/>
</dbReference>
<sequence>MIKKTVPYVDYNGNSKTFTAYFHMNKRELVRFSAPFGGSPDKLQAYINKIVNKDDLTELVDFVEKIILDSYGIKSEDGSKFEKSPAIREEYSNSEPYAELFAQLMQDPNEANNFFTSIVGAAQAE</sequence>
<proteinExistence type="predicted"/>
<dbReference type="RefSeq" id="WP_259542932.1">
    <property type="nucleotide sequence ID" value="NZ_JANLCJ010000181.1"/>
</dbReference>
<dbReference type="Pfam" id="PF23803">
    <property type="entry name" value="Phage_TAC_17"/>
    <property type="match status" value="1"/>
</dbReference>
<comment type="caution">
    <text evidence="1">The sequence shown here is derived from an EMBL/GenBank/DDBJ whole genome shotgun (WGS) entry which is preliminary data.</text>
</comment>
<evidence type="ECO:0000313" key="1">
    <source>
        <dbReference type="EMBL" id="MCS5736786.1"/>
    </source>
</evidence>
<dbReference type="Proteomes" id="UP001165586">
    <property type="component" value="Unassembled WGS sequence"/>
</dbReference>
<dbReference type="EMBL" id="JANLCJ010000181">
    <property type="protein sequence ID" value="MCS5736786.1"/>
    <property type="molecule type" value="Genomic_DNA"/>
</dbReference>
<protein>
    <recommendedName>
        <fullName evidence="3">Phage protein</fullName>
    </recommendedName>
</protein>
<keyword evidence="2" id="KW-1185">Reference proteome</keyword>